<dbReference type="PANTHER" id="PTHR33076">
    <property type="entry name" value="NON-SPECIFIC LIPID-TRANSFER PROTEIN 2-RELATED"/>
    <property type="match status" value="1"/>
</dbReference>
<dbReference type="GO" id="GO:0006869">
    <property type="term" value="P:lipid transport"/>
    <property type="evidence" value="ECO:0007669"/>
    <property type="project" value="InterPro"/>
</dbReference>
<evidence type="ECO:0000259" key="4">
    <source>
        <dbReference type="Pfam" id="PF00234"/>
    </source>
</evidence>
<feature type="chain" id="PRO_5042996581" description="Bifunctional inhibitor/plant lipid transfer protein/seed storage helical domain-containing protein" evidence="3">
    <location>
        <begin position="21"/>
        <end position="115"/>
    </location>
</feature>
<evidence type="ECO:0000313" key="6">
    <source>
        <dbReference type="Proteomes" id="UP001359559"/>
    </source>
</evidence>
<keyword evidence="2" id="KW-1015">Disulfide bond</keyword>
<dbReference type="PRINTS" id="PR00382">
    <property type="entry name" value="LIPIDTRNSFER"/>
</dbReference>
<evidence type="ECO:0000256" key="2">
    <source>
        <dbReference type="ARBA" id="ARBA00023157"/>
    </source>
</evidence>
<sequence length="115" mass="12845">MARLVVVFLTVFLLMHTSEMSLTSSTACDHVNWDFTTCLRYLAGYESDPTKHCCESLGELNMEAEKQNTKDVCRCIGNLATDIGIRFDDSRIGALPHKCHTPIIFPISDQINCSS</sequence>
<dbReference type="InterPro" id="IPR016140">
    <property type="entry name" value="Bifunc_inhib/LTP/seed_store"/>
</dbReference>
<feature type="domain" description="Bifunctional inhibitor/plant lipid transfer protein/seed storage helical" evidence="4">
    <location>
        <begin position="28"/>
        <end position="105"/>
    </location>
</feature>
<dbReference type="Pfam" id="PF00234">
    <property type="entry name" value="Tryp_alpha_amyl"/>
    <property type="match status" value="1"/>
</dbReference>
<keyword evidence="6" id="KW-1185">Reference proteome</keyword>
<comment type="similarity">
    <text evidence="1">Belongs to the plant LTP family.</text>
</comment>
<dbReference type="EMBL" id="JAYKXN010000007">
    <property type="protein sequence ID" value="KAK7272392.1"/>
    <property type="molecule type" value="Genomic_DNA"/>
</dbReference>
<reference evidence="5 6" key="1">
    <citation type="submission" date="2024-01" db="EMBL/GenBank/DDBJ databases">
        <title>The genomes of 5 underutilized Papilionoideae crops provide insights into root nodulation and disease resistance.</title>
        <authorList>
            <person name="Yuan L."/>
        </authorList>
    </citation>
    <scope>NUCLEOTIDE SEQUENCE [LARGE SCALE GENOMIC DNA]</scope>
    <source>
        <strain evidence="5">LY-2023</strain>
        <tissue evidence="5">Leaf</tissue>
    </source>
</reference>
<dbReference type="Proteomes" id="UP001359559">
    <property type="component" value="Unassembled WGS sequence"/>
</dbReference>
<evidence type="ECO:0000256" key="3">
    <source>
        <dbReference type="SAM" id="SignalP"/>
    </source>
</evidence>
<organism evidence="5 6">
    <name type="scientific">Clitoria ternatea</name>
    <name type="common">Butterfly pea</name>
    <dbReference type="NCBI Taxonomy" id="43366"/>
    <lineage>
        <taxon>Eukaryota</taxon>
        <taxon>Viridiplantae</taxon>
        <taxon>Streptophyta</taxon>
        <taxon>Embryophyta</taxon>
        <taxon>Tracheophyta</taxon>
        <taxon>Spermatophyta</taxon>
        <taxon>Magnoliopsida</taxon>
        <taxon>eudicotyledons</taxon>
        <taxon>Gunneridae</taxon>
        <taxon>Pentapetalae</taxon>
        <taxon>rosids</taxon>
        <taxon>fabids</taxon>
        <taxon>Fabales</taxon>
        <taxon>Fabaceae</taxon>
        <taxon>Papilionoideae</taxon>
        <taxon>50 kb inversion clade</taxon>
        <taxon>NPAAA clade</taxon>
        <taxon>indigoferoid/millettioid clade</taxon>
        <taxon>Phaseoleae</taxon>
        <taxon>Clitoria</taxon>
    </lineage>
</organism>
<gene>
    <name evidence="5" type="ORF">RJT34_28944</name>
</gene>
<dbReference type="InterPro" id="IPR000528">
    <property type="entry name" value="Plant_nsLTP"/>
</dbReference>
<name>A0AAN9IAL9_CLITE</name>
<proteinExistence type="inferred from homology"/>
<dbReference type="SUPFAM" id="SSF47699">
    <property type="entry name" value="Bifunctional inhibitor/lipid-transfer protein/seed storage 2S albumin"/>
    <property type="match status" value="1"/>
</dbReference>
<comment type="caution">
    <text evidence="5">The sequence shown here is derived from an EMBL/GenBank/DDBJ whole genome shotgun (WGS) entry which is preliminary data.</text>
</comment>
<evidence type="ECO:0000313" key="5">
    <source>
        <dbReference type="EMBL" id="KAK7272392.1"/>
    </source>
</evidence>
<dbReference type="AlphaFoldDB" id="A0AAN9IAL9"/>
<accession>A0AAN9IAL9</accession>
<feature type="signal peptide" evidence="3">
    <location>
        <begin position="1"/>
        <end position="20"/>
    </location>
</feature>
<dbReference type="InterPro" id="IPR036312">
    <property type="entry name" value="Bifun_inhib/LTP/seed_sf"/>
</dbReference>
<protein>
    <recommendedName>
        <fullName evidence="4">Bifunctional inhibitor/plant lipid transfer protein/seed storage helical domain-containing protein</fullName>
    </recommendedName>
</protein>
<evidence type="ECO:0000256" key="1">
    <source>
        <dbReference type="ARBA" id="ARBA00009748"/>
    </source>
</evidence>
<keyword evidence="3" id="KW-0732">Signal</keyword>
<dbReference type="GO" id="GO:0008289">
    <property type="term" value="F:lipid binding"/>
    <property type="evidence" value="ECO:0007669"/>
    <property type="project" value="InterPro"/>
</dbReference>
<dbReference type="Gene3D" id="1.10.110.10">
    <property type="entry name" value="Plant lipid-transfer and hydrophobic proteins"/>
    <property type="match status" value="1"/>
</dbReference>